<dbReference type="OrthoDB" id="6228811at2759"/>
<gene>
    <name evidence="5" type="ORF">CRM22_006703</name>
</gene>
<keyword evidence="6" id="KW-1185">Reference proteome</keyword>
<comment type="subcellular location">
    <subcellularLocation>
        <location evidence="2">Cytoplasm</location>
    </subcellularLocation>
    <subcellularLocation>
        <location evidence="1">Nucleus</location>
    </subcellularLocation>
</comment>
<dbReference type="GO" id="GO:0042585">
    <property type="term" value="C:germinal vesicle"/>
    <property type="evidence" value="ECO:0007669"/>
    <property type="project" value="TreeGrafter"/>
</dbReference>
<proteinExistence type="predicted"/>
<comment type="caution">
    <text evidence="5">The sequence shown here is derived from an EMBL/GenBank/DDBJ whole genome shotgun (WGS) entry which is preliminary data.</text>
</comment>
<organism evidence="5 6">
    <name type="scientific">Opisthorchis felineus</name>
    <dbReference type="NCBI Taxonomy" id="147828"/>
    <lineage>
        <taxon>Eukaryota</taxon>
        <taxon>Metazoa</taxon>
        <taxon>Spiralia</taxon>
        <taxon>Lophotrochozoa</taxon>
        <taxon>Platyhelminthes</taxon>
        <taxon>Trematoda</taxon>
        <taxon>Digenea</taxon>
        <taxon>Opisthorchiida</taxon>
        <taxon>Opisthorchiata</taxon>
        <taxon>Opisthorchiidae</taxon>
        <taxon>Opisthorchis</taxon>
    </lineage>
</organism>
<evidence type="ECO:0000313" key="5">
    <source>
        <dbReference type="EMBL" id="TGZ63823.1"/>
    </source>
</evidence>
<dbReference type="InterPro" id="IPR010736">
    <property type="entry name" value="SHIPPO-rpt"/>
</dbReference>
<feature type="non-terminal residue" evidence="5">
    <location>
        <position position="233"/>
    </location>
</feature>
<dbReference type="GO" id="GO:0001940">
    <property type="term" value="C:male pronucleus"/>
    <property type="evidence" value="ECO:0007669"/>
    <property type="project" value="TreeGrafter"/>
</dbReference>
<dbReference type="GO" id="GO:0003682">
    <property type="term" value="F:chromatin binding"/>
    <property type="evidence" value="ECO:0007669"/>
    <property type="project" value="TreeGrafter"/>
</dbReference>
<dbReference type="PANTHER" id="PTHR35678">
    <property type="entry name" value="PROTEIN STPG4"/>
    <property type="match status" value="1"/>
</dbReference>
<evidence type="ECO:0000256" key="2">
    <source>
        <dbReference type="ARBA" id="ARBA00004496"/>
    </source>
</evidence>
<keyword evidence="3" id="KW-0963">Cytoplasm</keyword>
<evidence type="ECO:0000256" key="3">
    <source>
        <dbReference type="ARBA" id="ARBA00022490"/>
    </source>
</evidence>
<dbReference type="GO" id="GO:0044727">
    <property type="term" value="P:epigenetic programing of male pronucleus"/>
    <property type="evidence" value="ECO:0007669"/>
    <property type="project" value="TreeGrafter"/>
</dbReference>
<protein>
    <submittedName>
        <fullName evidence="5">Uncharacterized protein</fullName>
    </submittedName>
</protein>
<dbReference type="GO" id="GO:0001939">
    <property type="term" value="C:female pronucleus"/>
    <property type="evidence" value="ECO:0007669"/>
    <property type="project" value="TreeGrafter"/>
</dbReference>
<evidence type="ECO:0000256" key="4">
    <source>
        <dbReference type="ARBA" id="ARBA00023242"/>
    </source>
</evidence>
<accession>A0A4S2LJM8</accession>
<dbReference type="Proteomes" id="UP000308267">
    <property type="component" value="Unassembled WGS sequence"/>
</dbReference>
<dbReference type="EMBL" id="SJOL01007024">
    <property type="protein sequence ID" value="TGZ63823.1"/>
    <property type="molecule type" value="Genomic_DNA"/>
</dbReference>
<evidence type="ECO:0000313" key="6">
    <source>
        <dbReference type="Proteomes" id="UP000308267"/>
    </source>
</evidence>
<reference evidence="5 6" key="1">
    <citation type="journal article" date="2019" name="BMC Genomics">
        <title>New insights from Opisthorchis felineus genome: update on genomics of the epidemiologically important liver flukes.</title>
        <authorList>
            <person name="Ershov N.I."/>
            <person name="Mordvinov V.A."/>
            <person name="Prokhortchouk E.B."/>
            <person name="Pakharukova M.Y."/>
            <person name="Gunbin K.V."/>
            <person name="Ustyantsev K."/>
            <person name="Genaev M.A."/>
            <person name="Blinov A.G."/>
            <person name="Mazur A."/>
            <person name="Boulygina E."/>
            <person name="Tsygankova S."/>
            <person name="Khrameeva E."/>
            <person name="Chekanov N."/>
            <person name="Fan G."/>
            <person name="Xiao A."/>
            <person name="Zhang H."/>
            <person name="Xu X."/>
            <person name="Yang H."/>
            <person name="Solovyev V."/>
            <person name="Lee S.M."/>
            <person name="Liu X."/>
            <person name="Afonnikov D.A."/>
            <person name="Skryabin K.G."/>
        </authorList>
    </citation>
    <scope>NUCLEOTIDE SEQUENCE [LARGE SCALE GENOMIC DNA]</scope>
    <source>
        <strain evidence="5">AK-0245</strain>
        <tissue evidence="5">Whole organism</tissue>
    </source>
</reference>
<dbReference type="GO" id="GO:0005737">
    <property type="term" value="C:cytoplasm"/>
    <property type="evidence" value="ECO:0007669"/>
    <property type="project" value="UniProtKB-SubCell"/>
</dbReference>
<sequence>MNLWPVKGNPKMLQLPKPEDVRLIKYKRKPASSLRKRGKYPSLTRKKKAEWDKYAISDRSEWFRALMPQGPPSTLYSPNWDLLDRAKYRAVPQSYGFKNVGRNQDRRFMGPHGFWLLPGAYNLQEVDLRRNQCSSTYSFKNAPRKFEDMLFGVKDKTINIAPGHYNICPVSFDDEKLATHWMFRSKVFRQPAEHRMAKTPAPNTYTVLSVVTSPAVSSAFRSRVPRFRRTKSV</sequence>
<dbReference type="GO" id="GO:0042393">
    <property type="term" value="F:histone binding"/>
    <property type="evidence" value="ECO:0007669"/>
    <property type="project" value="TreeGrafter"/>
</dbReference>
<evidence type="ECO:0000256" key="1">
    <source>
        <dbReference type="ARBA" id="ARBA00004123"/>
    </source>
</evidence>
<dbReference type="AlphaFoldDB" id="A0A4S2LJM8"/>
<dbReference type="PANTHER" id="PTHR35678:SF1">
    <property type="entry name" value="PROTEIN STPG4"/>
    <property type="match status" value="1"/>
</dbReference>
<keyword evidence="4" id="KW-0539">Nucleus</keyword>
<name>A0A4S2LJM8_OPIFE</name>
<dbReference type="Pfam" id="PF07004">
    <property type="entry name" value="SHIPPO-rpt"/>
    <property type="match status" value="1"/>
</dbReference>